<dbReference type="Proteomes" id="UP000321577">
    <property type="component" value="Unassembled WGS sequence"/>
</dbReference>
<dbReference type="InterPro" id="IPR002877">
    <property type="entry name" value="RNA_MeTrfase_FtsJ_dom"/>
</dbReference>
<dbReference type="PANTHER" id="PTHR37524">
    <property type="entry name" value="RIBOSOMAL RNA LARGE SUBUNIT METHYLTRANSFERASE M"/>
    <property type="match status" value="1"/>
</dbReference>
<feature type="domain" description="Ribosomal RNA methyltransferase FtsJ" evidence="1">
    <location>
        <begin position="171"/>
        <end position="263"/>
    </location>
</feature>
<dbReference type="GO" id="GO:0032259">
    <property type="term" value="P:methylation"/>
    <property type="evidence" value="ECO:0007669"/>
    <property type="project" value="UniProtKB-KW"/>
</dbReference>
<evidence type="ECO:0000259" key="1">
    <source>
        <dbReference type="Pfam" id="PF01728"/>
    </source>
</evidence>
<keyword evidence="2" id="KW-0489">Methyltransferase</keyword>
<dbReference type="SUPFAM" id="SSF53335">
    <property type="entry name" value="S-adenosyl-L-methionine-dependent methyltransferases"/>
    <property type="match status" value="1"/>
</dbReference>
<dbReference type="RefSeq" id="WP_146851080.1">
    <property type="nucleotide sequence ID" value="NZ_BKAG01000018.1"/>
</dbReference>
<keyword evidence="2" id="KW-0808">Transferase</keyword>
<evidence type="ECO:0000313" key="3">
    <source>
        <dbReference type="Proteomes" id="UP000321577"/>
    </source>
</evidence>
<protein>
    <submittedName>
        <fullName evidence="2">SAM-dependent methyltransferase</fullName>
    </submittedName>
</protein>
<comment type="caution">
    <text evidence="2">The sequence shown here is derived from an EMBL/GenBank/DDBJ whole genome shotgun (WGS) entry which is preliminary data.</text>
</comment>
<dbReference type="Gene3D" id="3.40.50.150">
    <property type="entry name" value="Vaccinia Virus protein VP39"/>
    <property type="match status" value="1"/>
</dbReference>
<dbReference type="EMBL" id="BKAG01000018">
    <property type="protein sequence ID" value="GEP43506.1"/>
    <property type="molecule type" value="Genomic_DNA"/>
</dbReference>
<dbReference type="Pfam" id="PF01728">
    <property type="entry name" value="FtsJ"/>
    <property type="match status" value="1"/>
</dbReference>
<name>A0A512M9U4_9BACT</name>
<dbReference type="GO" id="GO:0008168">
    <property type="term" value="F:methyltransferase activity"/>
    <property type="evidence" value="ECO:0007669"/>
    <property type="project" value="UniProtKB-KW"/>
</dbReference>
<dbReference type="AlphaFoldDB" id="A0A512M9U4"/>
<sequence length="332" mass="36785">MKKPEFVFATCRAGSEPSLKREVAARHGGWLTPAFMRPQLITFKAKTEMRPDFELDAAFSSVSGFSAGMAKTPEEVAAKVQEQGLEVSQVHVYPRVIGEDGVADEVWQRVDAIHGQITPLVSLTKTSQLILDVIIGEEGEPWFLGIHRRTPAAHPSPGALPRVQLPPEAPSRAWLKMEQALSWLGLDAPDALKGKTALELGSAPGGASWALLQRGMRVIGLDTGSMDERVLRHPNYHHLSIPAGDVSLRELPREVDLLASDMNLHPGLVVKYMERFTRELNPRWLALTLKMNDGQVESQIPSLLQQLRRFTPGEVYARQLPANRREITVISH</sequence>
<reference evidence="2 3" key="1">
    <citation type="submission" date="2019-07" db="EMBL/GenBank/DDBJ databases">
        <title>Whole genome shotgun sequence of Brevifollis gellanilyticus NBRC 108608.</title>
        <authorList>
            <person name="Hosoyama A."/>
            <person name="Uohara A."/>
            <person name="Ohji S."/>
            <person name="Ichikawa N."/>
        </authorList>
    </citation>
    <scope>NUCLEOTIDE SEQUENCE [LARGE SCALE GENOMIC DNA]</scope>
    <source>
        <strain evidence="2 3">NBRC 108608</strain>
    </source>
</reference>
<keyword evidence="3" id="KW-1185">Reference proteome</keyword>
<gene>
    <name evidence="2" type="ORF">BGE01nite_27970</name>
</gene>
<dbReference type="InterPro" id="IPR029063">
    <property type="entry name" value="SAM-dependent_MTases_sf"/>
</dbReference>
<dbReference type="OrthoDB" id="5290747at2"/>
<proteinExistence type="predicted"/>
<evidence type="ECO:0000313" key="2">
    <source>
        <dbReference type="EMBL" id="GEP43506.1"/>
    </source>
</evidence>
<organism evidence="2 3">
    <name type="scientific">Brevifollis gellanilyticus</name>
    <dbReference type="NCBI Taxonomy" id="748831"/>
    <lineage>
        <taxon>Bacteria</taxon>
        <taxon>Pseudomonadati</taxon>
        <taxon>Verrucomicrobiota</taxon>
        <taxon>Verrucomicrobiia</taxon>
        <taxon>Verrucomicrobiales</taxon>
        <taxon>Verrucomicrobiaceae</taxon>
    </lineage>
</organism>
<dbReference type="PANTHER" id="PTHR37524:SF2">
    <property type="entry name" value="RIBOSOMAL RNA METHYLTRANSFERASE FTSJ DOMAIN-CONTAINING PROTEIN"/>
    <property type="match status" value="1"/>
</dbReference>
<accession>A0A512M9U4</accession>